<dbReference type="InParanoid" id="A0A371RJP5"/>
<feature type="signal peptide" evidence="1">
    <location>
        <begin position="1"/>
        <end position="18"/>
    </location>
</feature>
<keyword evidence="3" id="KW-1185">Reference proteome</keyword>
<gene>
    <name evidence="2" type="ORF">DX908_10600</name>
</gene>
<accession>A0A371RJP5</accession>
<evidence type="ECO:0000313" key="2">
    <source>
        <dbReference type="EMBL" id="RFB05673.1"/>
    </source>
</evidence>
<evidence type="ECO:0000313" key="3">
    <source>
        <dbReference type="Proteomes" id="UP000264589"/>
    </source>
</evidence>
<comment type="caution">
    <text evidence="2">The sequence shown here is derived from an EMBL/GenBank/DDBJ whole genome shotgun (WGS) entry which is preliminary data.</text>
</comment>
<dbReference type="Proteomes" id="UP000264589">
    <property type="component" value="Unassembled WGS sequence"/>
</dbReference>
<feature type="chain" id="PRO_5016706123" evidence="1">
    <location>
        <begin position="19"/>
        <end position="97"/>
    </location>
</feature>
<organism evidence="2 3">
    <name type="scientific">Parvularcula marina</name>
    <dbReference type="NCBI Taxonomy" id="2292771"/>
    <lineage>
        <taxon>Bacteria</taxon>
        <taxon>Pseudomonadati</taxon>
        <taxon>Pseudomonadota</taxon>
        <taxon>Alphaproteobacteria</taxon>
        <taxon>Parvularculales</taxon>
        <taxon>Parvularculaceae</taxon>
        <taxon>Parvularcula</taxon>
    </lineage>
</organism>
<proteinExistence type="predicted"/>
<dbReference type="AlphaFoldDB" id="A0A371RJP5"/>
<reference evidence="2 3" key="1">
    <citation type="submission" date="2018-08" db="EMBL/GenBank/DDBJ databases">
        <title>Parvularcula sp. SM1705, isolated from surface water of the South Sea China.</title>
        <authorList>
            <person name="Sun L."/>
        </authorList>
    </citation>
    <scope>NUCLEOTIDE SEQUENCE [LARGE SCALE GENOMIC DNA]</scope>
    <source>
        <strain evidence="2 3">SM1705</strain>
    </source>
</reference>
<evidence type="ECO:0000256" key="1">
    <source>
        <dbReference type="SAM" id="SignalP"/>
    </source>
</evidence>
<keyword evidence="1" id="KW-0732">Signal</keyword>
<dbReference type="EMBL" id="QUQO01000001">
    <property type="protein sequence ID" value="RFB05673.1"/>
    <property type="molecule type" value="Genomic_DNA"/>
</dbReference>
<name>A0A371RJP5_9PROT</name>
<sequence>MKKSFATAAFTAFFSAAAALHGAFAQTHEAEMTSQEISAKVAEQTLNLSVALDGKIEMMDAPFAEKLAALDNAQPGRARMAQNTRPERETIVLAMAN</sequence>
<dbReference type="RefSeq" id="WP_116392306.1">
    <property type="nucleotide sequence ID" value="NZ_CAXQPM010000025.1"/>
</dbReference>
<protein>
    <submittedName>
        <fullName evidence="2">Uncharacterized protein</fullName>
    </submittedName>
</protein>